<dbReference type="OrthoDB" id="165158at2759"/>
<evidence type="ECO:0000313" key="3">
    <source>
        <dbReference type="Proteomes" id="UP000688947"/>
    </source>
</evidence>
<feature type="region of interest" description="Disordered" evidence="1">
    <location>
        <begin position="704"/>
        <end position="746"/>
    </location>
</feature>
<feature type="region of interest" description="Disordered" evidence="1">
    <location>
        <begin position="604"/>
        <end position="631"/>
    </location>
</feature>
<feature type="region of interest" description="Disordered" evidence="1">
    <location>
        <begin position="105"/>
        <end position="217"/>
    </location>
</feature>
<sequence length="746" mass="79159">MKAVDSIAPRRCRTVWLEGGVLPLGKRMRGKGADDTHPGEEMRWRAADCSALRCTRVLRTRLKRTAARAPEVVSRYVRMPSWSRQVGMLVGAAVAFAPFKSVLASSTPLKQQQRSTFMTVTDSPARRGPDSAARGDDDYQDAAEEKRELQQMDQDEEEETRKVHEITESSSDESGDEAPSRTHRTASNSSDQVSLDAEAAPAAVEDEEEKSPEMPPPEIVEKMRAGVYMPDPEVVYNTKNVADMHYLFTNDKLKDESPAIVLRSDPFCIPRVTDNVPDYRPMLNPLSIFLGEDKLLPGNFRLDPTERLPNVGSNAASKKAARGRIPFPPGSSSSSTSSGKACRGKTSTFMGTMPRQTEFAEIPVSEKLFQNHEVFRPLPPIPRVPASPTRDQRSASSMNSSQFTASSSEGDQASTASSASSAGTHSSTSASLSDAMLLSSIQHTLDATTAALVATDSTVSSLDNATDATSSTSEGGSASSGYEIQPLQPLESVAETLTNYLPTRSSSTPENCRPMDGQYFNAPGGYNPVGVSMGYAAGNPPVPGSFGAVLSTTENQASNPYSGLFIDSSGPQTANQNMQTFSSALGSISLTTPTNGAAGIHSGLITPQGDVARSSEGTPRRPGAKKPRAKNVFRPCASPGCTKGARGKSGLCQKHGGGKRCAAPNCPKGAQGSSSMCLFHGGGYRCTVEGCNTGARGTSGLCAKHGGYKKGKAGQTAKRKPDDDAVATKRVRTDEPQQVPAAVKTE</sequence>
<evidence type="ECO:0008006" key="4">
    <source>
        <dbReference type="Google" id="ProtNLM"/>
    </source>
</evidence>
<reference evidence="2" key="1">
    <citation type="submission" date="2021-01" db="EMBL/GenBank/DDBJ databases">
        <title>Phytophthora aleatoria, a newly-described species from Pinus radiata is distinct from Phytophthora cactorum isolates based on comparative genomics.</title>
        <authorList>
            <person name="Mcdougal R."/>
            <person name="Panda P."/>
            <person name="Williams N."/>
            <person name="Studholme D.J."/>
        </authorList>
    </citation>
    <scope>NUCLEOTIDE SEQUENCE</scope>
    <source>
        <strain evidence="2">NZFS 3830</strain>
    </source>
</reference>
<dbReference type="PANTHER" id="PTHR31827">
    <property type="entry name" value="EMB|CAB89363.1"/>
    <property type="match status" value="1"/>
</dbReference>
<gene>
    <name evidence="2" type="ORF">JG687_00003665</name>
</gene>
<feature type="region of interest" description="Disordered" evidence="1">
    <location>
        <begin position="304"/>
        <end position="354"/>
    </location>
</feature>
<feature type="compositionally biased region" description="Basic residues" evidence="1">
    <location>
        <begin position="622"/>
        <end position="631"/>
    </location>
</feature>
<dbReference type="AlphaFoldDB" id="A0A8T1URE1"/>
<protein>
    <recommendedName>
        <fullName evidence="4">WRKY transcription factor 19</fullName>
    </recommendedName>
</protein>
<evidence type="ECO:0000313" key="2">
    <source>
        <dbReference type="EMBL" id="KAG6968618.1"/>
    </source>
</evidence>
<dbReference type="EMBL" id="JAENGZ010000116">
    <property type="protein sequence ID" value="KAG6968618.1"/>
    <property type="molecule type" value="Genomic_DNA"/>
</dbReference>
<feature type="region of interest" description="Disordered" evidence="1">
    <location>
        <begin position="376"/>
        <end position="428"/>
    </location>
</feature>
<dbReference type="VEuPathDB" id="FungiDB:PC110_g7755"/>
<evidence type="ECO:0000256" key="1">
    <source>
        <dbReference type="SAM" id="MobiDB-lite"/>
    </source>
</evidence>
<feature type="compositionally biased region" description="Basic and acidic residues" evidence="1">
    <location>
        <begin position="719"/>
        <end position="735"/>
    </location>
</feature>
<dbReference type="Proteomes" id="UP000688947">
    <property type="component" value="Unassembled WGS sequence"/>
</dbReference>
<name>A0A8T1URE1_9STRA</name>
<accession>A0A8T1URE1</accession>
<feature type="compositionally biased region" description="Polar residues" evidence="1">
    <location>
        <begin position="105"/>
        <end position="122"/>
    </location>
</feature>
<feature type="compositionally biased region" description="Basic and acidic residues" evidence="1">
    <location>
        <begin position="124"/>
        <end position="150"/>
    </location>
</feature>
<organism evidence="2 3">
    <name type="scientific">Phytophthora cactorum</name>
    <dbReference type="NCBI Taxonomy" id="29920"/>
    <lineage>
        <taxon>Eukaryota</taxon>
        <taxon>Sar</taxon>
        <taxon>Stramenopiles</taxon>
        <taxon>Oomycota</taxon>
        <taxon>Peronosporomycetes</taxon>
        <taxon>Peronosporales</taxon>
        <taxon>Peronosporaceae</taxon>
        <taxon>Phytophthora</taxon>
    </lineage>
</organism>
<feature type="compositionally biased region" description="Low complexity" evidence="1">
    <location>
        <begin position="459"/>
        <end position="481"/>
    </location>
</feature>
<feature type="compositionally biased region" description="Polar residues" evidence="1">
    <location>
        <begin position="394"/>
        <end position="412"/>
    </location>
</feature>
<feature type="region of interest" description="Disordered" evidence="1">
    <location>
        <begin position="459"/>
        <end position="485"/>
    </location>
</feature>
<feature type="compositionally biased region" description="Low complexity" evidence="1">
    <location>
        <begin position="413"/>
        <end position="428"/>
    </location>
</feature>
<proteinExistence type="predicted"/>
<dbReference type="PANTHER" id="PTHR31827:SF1">
    <property type="entry name" value="EMB|CAB89363.1"/>
    <property type="match status" value="1"/>
</dbReference>
<comment type="caution">
    <text evidence="2">The sequence shown here is derived from an EMBL/GenBank/DDBJ whole genome shotgun (WGS) entry which is preliminary data.</text>
</comment>